<evidence type="ECO:0000313" key="2">
    <source>
        <dbReference type="Proteomes" id="UP000244906"/>
    </source>
</evidence>
<organism evidence="1 2">
    <name type="scientific">Pelagibaculum spongiae</name>
    <dbReference type="NCBI Taxonomy" id="2080658"/>
    <lineage>
        <taxon>Bacteria</taxon>
        <taxon>Pseudomonadati</taxon>
        <taxon>Pseudomonadota</taxon>
        <taxon>Gammaproteobacteria</taxon>
        <taxon>Oceanospirillales</taxon>
        <taxon>Pelagibaculum</taxon>
    </lineage>
</organism>
<keyword evidence="2" id="KW-1185">Reference proteome</keyword>
<evidence type="ECO:0000313" key="1">
    <source>
        <dbReference type="EMBL" id="PVZ65649.1"/>
    </source>
</evidence>
<dbReference type="Gene3D" id="3.40.50.1820">
    <property type="entry name" value="alpha/beta hydrolase"/>
    <property type="match status" value="1"/>
</dbReference>
<evidence type="ECO:0008006" key="3">
    <source>
        <dbReference type="Google" id="ProtNLM"/>
    </source>
</evidence>
<sequence>MSRSVVDRWVEQQTMEKEEKSDEIVDREEVLQKLRKKIFYQDIFNFIKLDHAERKQLLVNDKKENVIDRNDDLLDVDSGDDEYFRLITTVKPIDASDRKQNGWGEVLWESYGPTLVFLESMMVPHLQWKHRNIKFSTFAIGYNWMQSNRKSGLRIKRKVEEYKQFLAERHQLEFDQIKVIMITHSMGGIATRSACVLDDMECDAVIHGAMPTHGSPATYYNAHCGYPLPASLALGGDAPNVSAILGFCQGGLELLPNQHYVDSKGDPDWLKIENPDGSNTSISSKFPGIKIYDFYKNSERWYDFIHYKLLAPESKENEGDDYIKANKTRIAATEKFHLDLDGKFHPHTTMIYSCNGDLQHQEPLGEFASHDNCRWQFTTHQFSYPFKKIEDPNNWQFYLKPTYPVVINKKSDIEYNRSIIENRTLSSKQPMKIQHAVLADPISAGDGTVQIGSGHHASAFNPIKKIAIESENTHQNFWQSETAMLELEKRITQLTKAIHSGAI</sequence>
<gene>
    <name evidence="1" type="ORF">DC094_17330</name>
</gene>
<dbReference type="SUPFAM" id="SSF53474">
    <property type="entry name" value="alpha/beta-Hydrolases"/>
    <property type="match status" value="1"/>
</dbReference>
<dbReference type="EMBL" id="QDDL01000009">
    <property type="protein sequence ID" value="PVZ65649.1"/>
    <property type="molecule type" value="Genomic_DNA"/>
</dbReference>
<dbReference type="AlphaFoldDB" id="A0A2V1GQ43"/>
<proteinExistence type="predicted"/>
<dbReference type="OrthoDB" id="9814331at2"/>
<accession>A0A2V1GQ43</accession>
<dbReference type="Proteomes" id="UP000244906">
    <property type="component" value="Unassembled WGS sequence"/>
</dbReference>
<comment type="caution">
    <text evidence="1">The sequence shown here is derived from an EMBL/GenBank/DDBJ whole genome shotgun (WGS) entry which is preliminary data.</text>
</comment>
<dbReference type="InterPro" id="IPR029058">
    <property type="entry name" value="AB_hydrolase_fold"/>
</dbReference>
<reference evidence="1 2" key="1">
    <citation type="submission" date="2018-04" db="EMBL/GenBank/DDBJ databases">
        <title>Thalassorhabdus spongiae gen. nov., sp. nov., isolated from a marine sponge in South-West Iceland.</title>
        <authorList>
            <person name="Knobloch S."/>
            <person name="Daussin A."/>
            <person name="Johannsson R."/>
            <person name="Marteinsson V.T."/>
        </authorList>
    </citation>
    <scope>NUCLEOTIDE SEQUENCE [LARGE SCALE GENOMIC DNA]</scope>
    <source>
        <strain evidence="1 2">Hp12</strain>
    </source>
</reference>
<dbReference type="RefSeq" id="WP_116688390.1">
    <property type="nucleotide sequence ID" value="NZ_CAWNYD010000009.1"/>
</dbReference>
<name>A0A2V1GQ43_9GAMM</name>
<protein>
    <recommendedName>
        <fullName evidence="3">Alpha/beta hydrolase</fullName>
    </recommendedName>
</protein>